<organism evidence="1 2">
    <name type="scientific">Faecalibaculum rodentium</name>
    <dbReference type="NCBI Taxonomy" id="1702221"/>
    <lineage>
        <taxon>Bacteria</taxon>
        <taxon>Bacillati</taxon>
        <taxon>Bacillota</taxon>
        <taxon>Erysipelotrichia</taxon>
        <taxon>Erysipelotrichales</taxon>
        <taxon>Erysipelotrichaceae</taxon>
        <taxon>Faecalibaculum</taxon>
    </lineage>
</organism>
<dbReference type="EMBL" id="CP011391">
    <property type="protein sequence ID" value="AMK54035.1"/>
    <property type="molecule type" value="Genomic_DNA"/>
</dbReference>
<keyword evidence="2" id="KW-1185">Reference proteome</keyword>
<proteinExistence type="predicted"/>
<reference evidence="1 2" key="1">
    <citation type="journal article" date="2016" name="Gut Pathog.">
        <title>Whole genome sequencing of "Faecalibaculum rodentium" ALO17, isolated from C57BL/6J laboratory mouse feces.</title>
        <authorList>
            <person name="Lim S."/>
            <person name="Chang D.H."/>
            <person name="Ahn S."/>
            <person name="Kim B.C."/>
        </authorList>
    </citation>
    <scope>NUCLEOTIDE SEQUENCE [LARGE SCALE GENOMIC DNA]</scope>
    <source>
        <strain evidence="1 2">Alo17</strain>
    </source>
</reference>
<dbReference type="Proteomes" id="UP000069771">
    <property type="component" value="Chromosome"/>
</dbReference>
<sequence length="53" mass="5745">MNLFQGECKDQELRKAGFSQSCENPAGSLSVSCLCAGQTVQLTVFSISIRMVM</sequence>
<protein>
    <submittedName>
        <fullName evidence="1">Uncharacterized protein</fullName>
    </submittedName>
</protein>
<evidence type="ECO:0000313" key="2">
    <source>
        <dbReference type="Proteomes" id="UP000069771"/>
    </source>
</evidence>
<dbReference type="STRING" id="1702221.AALO17_09010"/>
<name>A0A140DTQ8_9FIRM</name>
<evidence type="ECO:0000313" key="1">
    <source>
        <dbReference type="EMBL" id="AMK54035.1"/>
    </source>
</evidence>
<accession>A0A140DTQ8</accession>
<dbReference type="AlphaFoldDB" id="A0A140DTQ8"/>
<dbReference type="KEGG" id="fro:AALO17_09010"/>
<gene>
    <name evidence="1" type="ORF">AALO17_09010</name>
</gene>